<proteinExistence type="predicted"/>
<feature type="region of interest" description="Disordered" evidence="1">
    <location>
        <begin position="1"/>
        <end position="24"/>
    </location>
</feature>
<name>A0ABV8CXY1_9STRE</name>
<dbReference type="Proteomes" id="UP001595807">
    <property type="component" value="Unassembled WGS sequence"/>
</dbReference>
<reference evidence="3" key="1">
    <citation type="journal article" date="2019" name="Int. J. Syst. Evol. Microbiol.">
        <title>The Global Catalogue of Microorganisms (GCM) 10K type strain sequencing project: providing services to taxonomists for standard genome sequencing and annotation.</title>
        <authorList>
            <consortium name="The Broad Institute Genomics Platform"/>
            <consortium name="The Broad Institute Genome Sequencing Center for Infectious Disease"/>
            <person name="Wu L."/>
            <person name="Ma J."/>
        </authorList>
    </citation>
    <scope>NUCLEOTIDE SEQUENCE [LARGE SCALE GENOMIC DNA]</scope>
    <source>
        <strain evidence="3">CCUG 67170</strain>
    </source>
</reference>
<sequence length="135" mass="15442">MITPSDWTYEGQLDTPAEQPTTPDQERAKIAALFKPTSEELQADSIDYLAAFEKHKKGKQAPVREQDKVVSTQLSNPKEDITDRYKAYLTELLTSHEEETVHYRVELERFQELVAGKEKVIKTIKAIMTAMDTLD</sequence>
<dbReference type="EMBL" id="JBHRZV010000052">
    <property type="protein sequence ID" value="MFC3928809.1"/>
    <property type="molecule type" value="Genomic_DNA"/>
</dbReference>
<organism evidence="2 3">
    <name type="scientific">Streptococcus caprae</name>
    <dbReference type="NCBI Taxonomy" id="1640501"/>
    <lineage>
        <taxon>Bacteria</taxon>
        <taxon>Bacillati</taxon>
        <taxon>Bacillota</taxon>
        <taxon>Bacilli</taxon>
        <taxon>Lactobacillales</taxon>
        <taxon>Streptococcaceae</taxon>
        <taxon>Streptococcus</taxon>
    </lineage>
</organism>
<dbReference type="Pfam" id="PF19370">
    <property type="entry name" value="DUF5945"/>
    <property type="match status" value="1"/>
</dbReference>
<keyword evidence="3" id="KW-1185">Reference proteome</keyword>
<evidence type="ECO:0000313" key="3">
    <source>
        <dbReference type="Proteomes" id="UP001595807"/>
    </source>
</evidence>
<evidence type="ECO:0000313" key="2">
    <source>
        <dbReference type="EMBL" id="MFC3928809.1"/>
    </source>
</evidence>
<accession>A0ABV8CXY1</accession>
<protein>
    <submittedName>
        <fullName evidence="2">DUF5945 family protein</fullName>
    </submittedName>
</protein>
<dbReference type="RefSeq" id="WP_380427699.1">
    <property type="nucleotide sequence ID" value="NZ_JBHRZV010000052.1"/>
</dbReference>
<comment type="caution">
    <text evidence="2">The sequence shown here is derived from an EMBL/GenBank/DDBJ whole genome shotgun (WGS) entry which is preliminary data.</text>
</comment>
<gene>
    <name evidence="2" type="ORF">ACFORF_09615</name>
</gene>
<evidence type="ECO:0000256" key="1">
    <source>
        <dbReference type="SAM" id="MobiDB-lite"/>
    </source>
</evidence>
<dbReference type="InterPro" id="IPR045989">
    <property type="entry name" value="DUF5945"/>
</dbReference>